<sequence>MKKEVATMEMVLMVIQQKSMGSAGGTKAMGCNNGGYDGDGTSRIASELKRNNNNHVEIVAKHQEACLSCSEHGNDNGDKKDGAMVGVGLMDRNNTGDGGGGVGSTMNMRMRG</sequence>
<feature type="compositionally biased region" description="Basic and acidic residues" evidence="1">
    <location>
        <begin position="72"/>
        <end position="82"/>
    </location>
</feature>
<accession>A0ABY9BKE0</accession>
<dbReference type="Proteomes" id="UP001227230">
    <property type="component" value="Chromosome 2"/>
</dbReference>
<evidence type="ECO:0000256" key="1">
    <source>
        <dbReference type="SAM" id="MobiDB-lite"/>
    </source>
</evidence>
<evidence type="ECO:0000313" key="3">
    <source>
        <dbReference type="Proteomes" id="UP001227230"/>
    </source>
</evidence>
<reference evidence="2 3" key="1">
    <citation type="journal article" date="2023" name="Hortic Res">
        <title>The complete reference genome for grapevine (Vitis vinifera L.) genetics and breeding.</title>
        <authorList>
            <person name="Shi X."/>
            <person name="Cao S."/>
            <person name="Wang X."/>
            <person name="Huang S."/>
            <person name="Wang Y."/>
            <person name="Liu Z."/>
            <person name="Liu W."/>
            <person name="Leng X."/>
            <person name="Peng Y."/>
            <person name="Wang N."/>
            <person name="Wang Y."/>
            <person name="Ma Z."/>
            <person name="Xu X."/>
            <person name="Zhang F."/>
            <person name="Xue H."/>
            <person name="Zhong H."/>
            <person name="Wang Y."/>
            <person name="Zhang K."/>
            <person name="Velt A."/>
            <person name="Avia K."/>
            <person name="Holtgrawe D."/>
            <person name="Grimplet J."/>
            <person name="Matus J.T."/>
            <person name="Ware D."/>
            <person name="Wu X."/>
            <person name="Wang H."/>
            <person name="Liu C."/>
            <person name="Fang Y."/>
            <person name="Rustenholz C."/>
            <person name="Cheng Z."/>
            <person name="Xiao H."/>
            <person name="Zhou Y."/>
        </authorList>
    </citation>
    <scope>NUCLEOTIDE SEQUENCE [LARGE SCALE GENOMIC DNA]</scope>
    <source>
        <strain evidence="3">cv. Pinot noir / PN40024</strain>
        <tissue evidence="2">Leaf</tissue>
    </source>
</reference>
<evidence type="ECO:0000313" key="2">
    <source>
        <dbReference type="EMBL" id="WJZ83049.1"/>
    </source>
</evidence>
<proteinExistence type="predicted"/>
<feature type="region of interest" description="Disordered" evidence="1">
    <location>
        <begin position="72"/>
        <end position="112"/>
    </location>
</feature>
<organism evidence="2 3">
    <name type="scientific">Vitis vinifera</name>
    <name type="common">Grape</name>
    <dbReference type="NCBI Taxonomy" id="29760"/>
    <lineage>
        <taxon>Eukaryota</taxon>
        <taxon>Viridiplantae</taxon>
        <taxon>Streptophyta</taxon>
        <taxon>Embryophyta</taxon>
        <taxon>Tracheophyta</taxon>
        <taxon>Spermatophyta</taxon>
        <taxon>Magnoliopsida</taxon>
        <taxon>eudicotyledons</taxon>
        <taxon>Gunneridae</taxon>
        <taxon>Pentapetalae</taxon>
        <taxon>rosids</taxon>
        <taxon>Vitales</taxon>
        <taxon>Vitaceae</taxon>
        <taxon>Viteae</taxon>
        <taxon>Vitis</taxon>
    </lineage>
</organism>
<name>A0ABY9BKE0_VITVI</name>
<keyword evidence="3" id="KW-1185">Reference proteome</keyword>
<gene>
    <name evidence="2" type="ORF">VitviT2T_002762</name>
</gene>
<protein>
    <submittedName>
        <fullName evidence="2">Uncharacterized protein</fullName>
    </submittedName>
</protein>
<dbReference type="EMBL" id="CP126649">
    <property type="protein sequence ID" value="WJZ83049.1"/>
    <property type="molecule type" value="Genomic_DNA"/>
</dbReference>